<feature type="transmembrane region" description="Helical" evidence="1">
    <location>
        <begin position="128"/>
        <end position="157"/>
    </location>
</feature>
<organism evidence="2">
    <name type="scientific">hydrothermal vent metagenome</name>
    <dbReference type="NCBI Taxonomy" id="652676"/>
    <lineage>
        <taxon>unclassified sequences</taxon>
        <taxon>metagenomes</taxon>
        <taxon>ecological metagenomes</taxon>
    </lineage>
</organism>
<sequence>GATVPDWLDAAAGRLVGVTLIVLGVVVVVTLILERGSFRARSRWMILFDASRRVFNRSGNPSTHAHDHVAIEGGHHDGQEEVLAGASRLSAPTHSHEHTHIADDEYTNKAAIGIGAIHGVGAETPTQVVVFLAAASAGGVWAGLAVLFIFVFGLVIANSAITTASVFGFSMASRSQAVQVGFGVFTAVMSIGIGVLFLTGNDAVLPAFFAG</sequence>
<accession>A0A3B0RI47</accession>
<feature type="transmembrane region" description="Helical" evidence="1">
    <location>
        <begin position="177"/>
        <end position="198"/>
    </location>
</feature>
<feature type="transmembrane region" description="Helical" evidence="1">
    <location>
        <begin position="12"/>
        <end position="33"/>
    </location>
</feature>
<keyword evidence="1" id="KW-0812">Transmembrane</keyword>
<keyword evidence="1" id="KW-1133">Transmembrane helix</keyword>
<keyword evidence="1" id="KW-0472">Membrane</keyword>
<dbReference type="AlphaFoldDB" id="A0A3B0RI47"/>
<name>A0A3B0RI47_9ZZZZ</name>
<evidence type="ECO:0008006" key="3">
    <source>
        <dbReference type="Google" id="ProtNLM"/>
    </source>
</evidence>
<protein>
    <recommendedName>
        <fullName evidence="3">Nickel/cobalt efflux system</fullName>
    </recommendedName>
</protein>
<reference evidence="2" key="1">
    <citation type="submission" date="2018-06" db="EMBL/GenBank/DDBJ databases">
        <authorList>
            <person name="Zhirakovskaya E."/>
        </authorList>
    </citation>
    <scope>NUCLEOTIDE SEQUENCE</scope>
</reference>
<dbReference type="EMBL" id="UOEI01000059">
    <property type="protein sequence ID" value="VAV91381.1"/>
    <property type="molecule type" value="Genomic_DNA"/>
</dbReference>
<evidence type="ECO:0000256" key="1">
    <source>
        <dbReference type="SAM" id="Phobius"/>
    </source>
</evidence>
<evidence type="ECO:0000313" key="2">
    <source>
        <dbReference type="EMBL" id="VAV91381.1"/>
    </source>
</evidence>
<gene>
    <name evidence="2" type="ORF">MNBD_ACTINO01-28</name>
</gene>
<proteinExistence type="predicted"/>
<feature type="non-terminal residue" evidence="2">
    <location>
        <position position="1"/>
    </location>
</feature>